<feature type="domain" description="Lon proteolytic" evidence="3">
    <location>
        <begin position="119"/>
        <end position="224"/>
    </location>
</feature>
<keyword evidence="1" id="KW-0720">Serine protease</keyword>
<dbReference type="SUPFAM" id="SSF54211">
    <property type="entry name" value="Ribosomal protein S5 domain 2-like"/>
    <property type="match status" value="1"/>
</dbReference>
<dbReference type="InterPro" id="IPR027065">
    <property type="entry name" value="Lon_Prtase"/>
</dbReference>
<dbReference type="RefSeq" id="WP_203758320.1">
    <property type="nucleotide sequence ID" value="NZ_BONK01000018.1"/>
</dbReference>
<dbReference type="GO" id="GO:0006508">
    <property type="term" value="P:proteolysis"/>
    <property type="evidence" value="ECO:0007669"/>
    <property type="project" value="UniProtKB-KW"/>
</dbReference>
<evidence type="ECO:0000313" key="5">
    <source>
        <dbReference type="Proteomes" id="UP000632740"/>
    </source>
</evidence>
<gene>
    <name evidence="4" type="ORF">Cch01nite_40330</name>
</gene>
<dbReference type="Gene3D" id="3.30.230.10">
    <property type="match status" value="1"/>
</dbReference>
<feature type="active site" evidence="1">
    <location>
        <position position="123"/>
    </location>
</feature>
<dbReference type="PROSITE" id="PS51786">
    <property type="entry name" value="LON_PROTEOLYTIC"/>
    <property type="match status" value="1"/>
</dbReference>
<sequence length="671" mass="71129">MIGRRLKAGVALVAAGALLLAGCTDERDGKKEADKAAELPTSIAIHPLFVQGDSGGVGSEVITREPTDDGTFRIDFSEDEVGGMGEASRAASWNAAIVSTLLTGEPLSGRFGFEISGRIDGPSAGALKTVALVALQNGDTIDKTVTMTGTINATGTIGPVGGIPEKLKGAAEEGLTKVLVPLGQRNSTNAAGEQVDLVREGDRLGVEVVEVGDIYEAYPLLTGEKLPAPAQAGEPRLDTRSYDKTDAQVDAALARYQTANNAFNGLPLEVQTAISSTLLPDKAAAAFDRATDLQRQGLVAGAFTKAQEAAALMETLLAVGSALNPLFTQGLDGLPVMLQTMTDISPAERRFFSFLDQLSTYEPATLSDVEAVTTAYGGAFDAYSMLSFATAELQQITATYEQGAYTSLEQLFTDLTLPLLYAELAKAELTNTQAVYEVGRENGGAAIREDLDLRQVGDFFRRGADANFAAFSTSGVVAQLAESNGVSTDLVINHLAQYDANIALSVNQSVVAEAFADYIGEGKPNASYAIMGYGLSNYVRNQLLVEKYYNNAIVDEQYQVVGLQFEGALDNALDLGRAQLSAEIDHLRTHESPPVISVGQYEAGGVFRADGAPAERFDALWYYNSGFLLTRLMSYLGGFETPDADDTSTKKDPVPSEKATKPSDDTTEDDT</sequence>
<dbReference type="EMBL" id="BONK01000018">
    <property type="protein sequence ID" value="GIG23309.1"/>
    <property type="molecule type" value="Genomic_DNA"/>
</dbReference>
<dbReference type="PANTHER" id="PTHR10046">
    <property type="entry name" value="ATP DEPENDENT LON PROTEASE FAMILY MEMBER"/>
    <property type="match status" value="1"/>
</dbReference>
<comment type="caution">
    <text evidence="4">The sequence shown here is derived from an EMBL/GenBank/DDBJ whole genome shotgun (WGS) entry which is preliminary data.</text>
</comment>
<comment type="similarity">
    <text evidence="1">Belongs to the peptidase S16 family.</text>
</comment>
<name>A0A919P9E1_9CELL</name>
<dbReference type="InterPro" id="IPR014721">
    <property type="entry name" value="Ribsml_uS5_D2-typ_fold_subgr"/>
</dbReference>
<organism evidence="4 5">
    <name type="scientific">Cellulomonas chitinilytica</name>
    <dbReference type="NCBI Taxonomy" id="398759"/>
    <lineage>
        <taxon>Bacteria</taxon>
        <taxon>Bacillati</taxon>
        <taxon>Actinomycetota</taxon>
        <taxon>Actinomycetes</taxon>
        <taxon>Micrococcales</taxon>
        <taxon>Cellulomonadaceae</taxon>
        <taxon>Cellulomonas</taxon>
    </lineage>
</organism>
<feature type="active site" evidence="1">
    <location>
        <position position="166"/>
    </location>
</feature>
<feature type="region of interest" description="Disordered" evidence="2">
    <location>
        <begin position="640"/>
        <end position="671"/>
    </location>
</feature>
<keyword evidence="1" id="KW-0378">Hydrolase</keyword>
<dbReference type="Pfam" id="PF05362">
    <property type="entry name" value="Lon_C"/>
    <property type="match status" value="1"/>
</dbReference>
<dbReference type="Proteomes" id="UP000632740">
    <property type="component" value="Unassembled WGS sequence"/>
</dbReference>
<keyword evidence="1" id="KW-0645">Protease</keyword>
<dbReference type="InterPro" id="IPR020568">
    <property type="entry name" value="Ribosomal_Su5_D2-typ_SF"/>
</dbReference>
<evidence type="ECO:0000259" key="3">
    <source>
        <dbReference type="PROSITE" id="PS51786"/>
    </source>
</evidence>
<keyword evidence="5" id="KW-1185">Reference proteome</keyword>
<dbReference type="AlphaFoldDB" id="A0A919P9E1"/>
<proteinExistence type="inferred from homology"/>
<comment type="catalytic activity">
    <reaction evidence="1">
        <text>Hydrolysis of proteins in presence of ATP.</text>
        <dbReference type="EC" id="3.4.21.53"/>
    </reaction>
</comment>
<dbReference type="GO" id="GO:0030163">
    <property type="term" value="P:protein catabolic process"/>
    <property type="evidence" value="ECO:0007669"/>
    <property type="project" value="InterPro"/>
</dbReference>
<reference evidence="4" key="1">
    <citation type="submission" date="2021-01" db="EMBL/GenBank/DDBJ databases">
        <title>Whole genome shotgun sequence of Cellulomonas chitinilytica NBRC 110799.</title>
        <authorList>
            <person name="Komaki H."/>
            <person name="Tamura T."/>
        </authorList>
    </citation>
    <scope>NUCLEOTIDE SEQUENCE</scope>
    <source>
        <strain evidence="4">NBRC 110799</strain>
    </source>
</reference>
<dbReference type="PRINTS" id="PR00830">
    <property type="entry name" value="ENDOLAPTASE"/>
</dbReference>
<feature type="compositionally biased region" description="Basic and acidic residues" evidence="2">
    <location>
        <begin position="647"/>
        <end position="664"/>
    </location>
</feature>
<dbReference type="GO" id="GO:0004252">
    <property type="term" value="F:serine-type endopeptidase activity"/>
    <property type="evidence" value="ECO:0007669"/>
    <property type="project" value="UniProtKB-UniRule"/>
</dbReference>
<evidence type="ECO:0000313" key="4">
    <source>
        <dbReference type="EMBL" id="GIG23309.1"/>
    </source>
</evidence>
<dbReference type="GO" id="GO:0005524">
    <property type="term" value="F:ATP binding"/>
    <property type="evidence" value="ECO:0007669"/>
    <property type="project" value="InterPro"/>
</dbReference>
<protein>
    <recommendedName>
        <fullName evidence="1">endopeptidase La</fullName>
        <ecNumber evidence="1">3.4.21.53</ecNumber>
    </recommendedName>
</protein>
<dbReference type="EC" id="3.4.21.53" evidence="1"/>
<accession>A0A919P9E1</accession>
<dbReference type="GO" id="GO:0004176">
    <property type="term" value="F:ATP-dependent peptidase activity"/>
    <property type="evidence" value="ECO:0007669"/>
    <property type="project" value="UniProtKB-UniRule"/>
</dbReference>
<dbReference type="InterPro" id="IPR008269">
    <property type="entry name" value="Lon_proteolytic"/>
</dbReference>
<evidence type="ECO:0000256" key="2">
    <source>
        <dbReference type="SAM" id="MobiDB-lite"/>
    </source>
</evidence>
<evidence type="ECO:0000256" key="1">
    <source>
        <dbReference type="PROSITE-ProRule" id="PRU01122"/>
    </source>
</evidence>
<dbReference type="PROSITE" id="PS51257">
    <property type="entry name" value="PROKAR_LIPOPROTEIN"/>
    <property type="match status" value="1"/>
</dbReference>